<keyword evidence="1" id="KW-0802">TPR repeat</keyword>
<dbReference type="Gene3D" id="1.25.40.10">
    <property type="entry name" value="Tetratricopeptide repeat domain"/>
    <property type="match status" value="1"/>
</dbReference>
<reference evidence="2 3" key="1">
    <citation type="submission" date="2017-04" db="EMBL/GenBank/DDBJ databases">
        <authorList>
            <person name="Afonso C.L."/>
            <person name="Miller P.J."/>
            <person name="Scott M.A."/>
            <person name="Spackman E."/>
            <person name="Goraichik I."/>
            <person name="Dimitrov K.M."/>
            <person name="Suarez D.L."/>
            <person name="Swayne D.E."/>
        </authorList>
    </citation>
    <scope>NUCLEOTIDE SEQUENCE [LARGE SCALE GENOMIC DNA]</scope>
    <source>
        <strain evidence="2 3">A2P</strain>
    </source>
</reference>
<dbReference type="PROSITE" id="PS50005">
    <property type="entry name" value="TPR"/>
    <property type="match status" value="1"/>
</dbReference>
<gene>
    <name evidence="2" type="ORF">SAMN02982917_2145</name>
</gene>
<dbReference type="AlphaFoldDB" id="A0A1X7EYS3"/>
<dbReference type="EMBL" id="FXAK01000004">
    <property type="protein sequence ID" value="SMF42653.1"/>
    <property type="molecule type" value="Genomic_DNA"/>
</dbReference>
<proteinExistence type="predicted"/>
<dbReference type="SMART" id="SM00028">
    <property type="entry name" value="TPR"/>
    <property type="match status" value="2"/>
</dbReference>
<name>A0A1X7EYS3_9PROT</name>
<dbReference type="InterPro" id="IPR019734">
    <property type="entry name" value="TPR_rpt"/>
</dbReference>
<dbReference type="InterPro" id="IPR011990">
    <property type="entry name" value="TPR-like_helical_dom_sf"/>
</dbReference>
<dbReference type="Proteomes" id="UP000192936">
    <property type="component" value="Unassembled WGS sequence"/>
</dbReference>
<dbReference type="PROSITE" id="PS50293">
    <property type="entry name" value="TPR_REGION"/>
    <property type="match status" value="1"/>
</dbReference>
<dbReference type="STRING" id="286727.SAMN02982917_2145"/>
<organism evidence="2 3">
    <name type="scientific">Azospirillum oryzae</name>
    <dbReference type="NCBI Taxonomy" id="286727"/>
    <lineage>
        <taxon>Bacteria</taxon>
        <taxon>Pseudomonadati</taxon>
        <taxon>Pseudomonadota</taxon>
        <taxon>Alphaproteobacteria</taxon>
        <taxon>Rhodospirillales</taxon>
        <taxon>Azospirillaceae</taxon>
        <taxon>Azospirillum</taxon>
    </lineage>
</organism>
<dbReference type="Gene3D" id="3.40.50.2000">
    <property type="entry name" value="Glycogen Phosphorylase B"/>
    <property type="match status" value="1"/>
</dbReference>
<dbReference type="SUPFAM" id="SSF53756">
    <property type="entry name" value="UDP-Glycosyltransferase/glycogen phosphorylase"/>
    <property type="match status" value="1"/>
</dbReference>
<dbReference type="PANTHER" id="PTHR46656">
    <property type="entry name" value="PUTATIVE-RELATED"/>
    <property type="match status" value="1"/>
</dbReference>
<protein>
    <submittedName>
        <fullName evidence="2">Tetratricopeptide repeat-containing protein</fullName>
    </submittedName>
</protein>
<sequence>MTPATTPRSFAGFSSQTMPSIHDILTKAVALHNGGRPERAAALYRVILAVEPAEPHSLHLLGLQMRRAGREAEGVALMARSLLLAPMLAPALSNQGSALQDLGRLDEAAAHFRRKLELDPDCGVTLIRLGREALARGRLDEAERLLRRAATLEAGGAFASRLRRSLERIATAREIARDAADPSLPPGLVVRGAFRDNSGYAHKVRQFVRHLVDAGVRVRLVDLNHDDVDNLPDDQIDPLLHTLDRPVRAKAVLSFTTPVLVEAVPNLKTINYTVFEALDIPPLWAAHSRRHDHVIVATDSSRQAWLAAGHPADRIHICPEGVEPLEPGQAAPIGIFDSTGRRLADYRVRILNISDLNSRKNLEGLLRVWLRTTRAEEDAALLLKPGKGDGASGGLRDLLARLAAETGRTPAQAAPLFLIEGKLPDTVITSLHAAATHYWSMSHGEGWDLPMAQAGAMGLTLLAPDHSAYRAYLDGRIAHMIPSRVTPALDDYRGREWWTPDEEEAARLLRAVIDDPDGTRRSARAHLLENFGWHCAARRLIGLLRDLDAL</sequence>
<evidence type="ECO:0000313" key="3">
    <source>
        <dbReference type="Proteomes" id="UP000192936"/>
    </source>
</evidence>
<evidence type="ECO:0000256" key="1">
    <source>
        <dbReference type="PROSITE-ProRule" id="PRU00339"/>
    </source>
</evidence>
<dbReference type="Pfam" id="PF14559">
    <property type="entry name" value="TPR_19"/>
    <property type="match status" value="1"/>
</dbReference>
<evidence type="ECO:0000313" key="2">
    <source>
        <dbReference type="EMBL" id="SMF42653.1"/>
    </source>
</evidence>
<dbReference type="SUPFAM" id="SSF48452">
    <property type="entry name" value="TPR-like"/>
    <property type="match status" value="1"/>
</dbReference>
<feature type="repeat" description="TPR" evidence="1">
    <location>
        <begin position="89"/>
        <end position="122"/>
    </location>
</feature>
<dbReference type="PANTHER" id="PTHR46656:SF3">
    <property type="entry name" value="PUTATIVE-RELATED"/>
    <property type="match status" value="1"/>
</dbReference>
<accession>A0A1X7EYS3</accession>